<keyword evidence="2" id="KW-1185">Reference proteome</keyword>
<organism evidence="1 2">
    <name type="scientific">Gymnopus androsaceus JB14</name>
    <dbReference type="NCBI Taxonomy" id="1447944"/>
    <lineage>
        <taxon>Eukaryota</taxon>
        <taxon>Fungi</taxon>
        <taxon>Dikarya</taxon>
        <taxon>Basidiomycota</taxon>
        <taxon>Agaricomycotina</taxon>
        <taxon>Agaricomycetes</taxon>
        <taxon>Agaricomycetidae</taxon>
        <taxon>Agaricales</taxon>
        <taxon>Marasmiineae</taxon>
        <taxon>Omphalotaceae</taxon>
        <taxon>Gymnopus</taxon>
    </lineage>
</organism>
<evidence type="ECO:0000313" key="2">
    <source>
        <dbReference type="Proteomes" id="UP000799118"/>
    </source>
</evidence>
<name>A0A6A4I8R0_9AGAR</name>
<protein>
    <submittedName>
        <fullName evidence="1">Uncharacterized protein</fullName>
    </submittedName>
</protein>
<dbReference type="AlphaFoldDB" id="A0A6A4I8R0"/>
<dbReference type="Proteomes" id="UP000799118">
    <property type="component" value="Unassembled WGS sequence"/>
</dbReference>
<reference evidence="1" key="1">
    <citation type="journal article" date="2019" name="Environ. Microbiol.">
        <title>Fungal ecological strategies reflected in gene transcription - a case study of two litter decomposers.</title>
        <authorList>
            <person name="Barbi F."/>
            <person name="Kohler A."/>
            <person name="Barry K."/>
            <person name="Baskaran P."/>
            <person name="Daum C."/>
            <person name="Fauchery L."/>
            <person name="Ihrmark K."/>
            <person name="Kuo A."/>
            <person name="LaButti K."/>
            <person name="Lipzen A."/>
            <person name="Morin E."/>
            <person name="Grigoriev I.V."/>
            <person name="Henrissat B."/>
            <person name="Lindahl B."/>
            <person name="Martin F."/>
        </authorList>
    </citation>
    <scope>NUCLEOTIDE SEQUENCE</scope>
    <source>
        <strain evidence="1">JB14</strain>
    </source>
</reference>
<proteinExistence type="predicted"/>
<gene>
    <name evidence="1" type="ORF">BT96DRAFT_913996</name>
</gene>
<evidence type="ECO:0000313" key="1">
    <source>
        <dbReference type="EMBL" id="KAE9408452.1"/>
    </source>
</evidence>
<dbReference type="EMBL" id="ML769391">
    <property type="protein sequence ID" value="KAE9408452.1"/>
    <property type="molecule type" value="Genomic_DNA"/>
</dbReference>
<sequence>MAFVVSQNPNAQIVPMITPFWDRYSNGSTMTVSTGLLIHIDTADASQQEVVGFRGDEFKPKGR</sequence>
<accession>A0A6A4I8R0</accession>